<dbReference type="AlphaFoldDB" id="Q16E94"/>
<accession>Q16E94</accession>
<evidence type="ECO:0000313" key="1">
    <source>
        <dbReference type="EMBL" id="EAT32552.1"/>
    </source>
</evidence>
<evidence type="ECO:0000313" key="2">
    <source>
        <dbReference type="Proteomes" id="UP000682892"/>
    </source>
</evidence>
<proteinExistence type="predicted"/>
<reference evidence="1" key="2">
    <citation type="journal article" date="2007" name="Science">
        <title>Genome sequence of Aedes aegypti, a major arbovirus vector.</title>
        <authorList>
            <person name="Nene V."/>
            <person name="Wortman J.R."/>
            <person name="Lawson D."/>
            <person name="Haas B."/>
            <person name="Kodira C."/>
            <person name="Tu Z.J."/>
            <person name="Loftus B."/>
            <person name="Xi Z."/>
            <person name="Megy K."/>
            <person name="Grabherr M."/>
            <person name="Ren Q."/>
            <person name="Zdobnov E.M."/>
            <person name="Lobo N.F."/>
            <person name="Campbell K.S."/>
            <person name="Brown S.E."/>
            <person name="Bonaldo M.F."/>
            <person name="Zhu J."/>
            <person name="Sinkins S.P."/>
            <person name="Hogenkamp D.G."/>
            <person name="Amedeo P."/>
            <person name="Arensburger P."/>
            <person name="Atkinson P.W."/>
            <person name="Bidwell S."/>
            <person name="Biedler J."/>
            <person name="Birney E."/>
            <person name="Bruggner R.V."/>
            <person name="Costas J."/>
            <person name="Coy M.R."/>
            <person name="Crabtree J."/>
            <person name="Crawford M."/>
            <person name="Debruyn B."/>
            <person name="Decaprio D."/>
            <person name="Eiglmeier K."/>
            <person name="Eisenstadt E."/>
            <person name="El-Dorry H."/>
            <person name="Gelbart W.M."/>
            <person name="Gomes S.L."/>
            <person name="Hammond M."/>
            <person name="Hannick L.I."/>
            <person name="Hogan J.R."/>
            <person name="Holmes M.H."/>
            <person name="Jaffe D."/>
            <person name="Johnston J.S."/>
            <person name="Kennedy R.C."/>
            <person name="Koo H."/>
            <person name="Kravitz S."/>
            <person name="Kriventseva E.V."/>
            <person name="Kulp D."/>
            <person name="Labutti K."/>
            <person name="Lee E."/>
            <person name="Li S."/>
            <person name="Lovin D.D."/>
            <person name="Mao C."/>
            <person name="Mauceli E."/>
            <person name="Menck C.F."/>
            <person name="Miller J.R."/>
            <person name="Montgomery P."/>
            <person name="Mori A."/>
            <person name="Nascimento A.L."/>
            <person name="Naveira H.F."/>
            <person name="Nusbaum C."/>
            <person name="O'leary S."/>
            <person name="Orvis J."/>
            <person name="Pertea M."/>
            <person name="Quesneville H."/>
            <person name="Reidenbach K.R."/>
            <person name="Rogers Y.H."/>
            <person name="Roth C.W."/>
            <person name="Schneider J.R."/>
            <person name="Schatz M."/>
            <person name="Shumway M."/>
            <person name="Stanke M."/>
            <person name="Stinson E.O."/>
            <person name="Tubio J.M."/>
            <person name="Vanzee J.P."/>
            <person name="Verjovski-Almeida S."/>
            <person name="Werner D."/>
            <person name="White O."/>
            <person name="Wyder S."/>
            <person name="Zeng Q."/>
            <person name="Zhao Q."/>
            <person name="Zhao Y."/>
            <person name="Hill C.A."/>
            <person name="Raikhel A.S."/>
            <person name="Soares M.B."/>
            <person name="Knudson D.L."/>
            <person name="Lee N.H."/>
            <person name="Galagan J."/>
            <person name="Salzberg S.L."/>
            <person name="Paulsen I.T."/>
            <person name="Dimopoulos G."/>
            <person name="Collins F.H."/>
            <person name="Birren B."/>
            <person name="Fraser-Liggett C.M."/>
            <person name="Severson D.W."/>
        </authorList>
    </citation>
    <scope>NUCLEOTIDE SEQUENCE [LARGE SCALE GENOMIC DNA]</scope>
    <source>
        <strain evidence="1">Liverpool</strain>
    </source>
</reference>
<protein>
    <submittedName>
        <fullName evidence="1">AAEL015319-PA</fullName>
    </submittedName>
</protein>
<name>Q16E94_AEDAE</name>
<sequence>MKYHHTQKVPLVENEHRPYSQFPKSPRWLLQNVTGHAVDLGLWNCDTQKHGYACRLLKRLLVTPMSKDGPD</sequence>
<dbReference type="PaxDb" id="7159-AAEL015319-PA"/>
<organism evidence="1 2">
    <name type="scientific">Aedes aegypti</name>
    <name type="common">Yellowfever mosquito</name>
    <name type="synonym">Culex aegypti</name>
    <dbReference type="NCBI Taxonomy" id="7159"/>
    <lineage>
        <taxon>Eukaryota</taxon>
        <taxon>Metazoa</taxon>
        <taxon>Ecdysozoa</taxon>
        <taxon>Arthropoda</taxon>
        <taxon>Hexapoda</taxon>
        <taxon>Insecta</taxon>
        <taxon>Pterygota</taxon>
        <taxon>Neoptera</taxon>
        <taxon>Endopterygota</taxon>
        <taxon>Diptera</taxon>
        <taxon>Nematocera</taxon>
        <taxon>Culicoidea</taxon>
        <taxon>Culicidae</taxon>
        <taxon>Culicinae</taxon>
        <taxon>Aedini</taxon>
        <taxon>Aedes</taxon>
        <taxon>Stegomyia</taxon>
    </lineage>
</organism>
<gene>
    <name evidence="1" type="ORF">AaeL_AAEL015319</name>
</gene>
<dbReference type="EMBL" id="CH478929">
    <property type="protein sequence ID" value="EAT32552.1"/>
    <property type="molecule type" value="Genomic_DNA"/>
</dbReference>
<dbReference type="HOGENOM" id="CLU_2742090_0_0_1"/>
<reference evidence="1" key="3">
    <citation type="submission" date="2012-09" db="EMBL/GenBank/DDBJ databases">
        <authorList>
            <consortium name="VectorBase"/>
        </authorList>
    </citation>
    <scope>NUCLEOTIDE SEQUENCE</scope>
    <source>
        <strain evidence="1">Liverpool</strain>
    </source>
</reference>
<dbReference type="Proteomes" id="UP000682892">
    <property type="component" value="Unassembled WGS sequence"/>
</dbReference>
<reference evidence="1" key="1">
    <citation type="submission" date="2005-10" db="EMBL/GenBank/DDBJ databases">
        <authorList>
            <person name="Loftus B.J."/>
            <person name="Nene V.M."/>
            <person name="Hannick L.I."/>
            <person name="Bidwell S."/>
            <person name="Haas B."/>
            <person name="Amedeo P."/>
            <person name="Orvis J."/>
            <person name="Wortman J.R."/>
            <person name="White O.R."/>
            <person name="Salzberg S."/>
            <person name="Shumway M."/>
            <person name="Koo H."/>
            <person name="Zhao Y."/>
            <person name="Holmes M."/>
            <person name="Miller J."/>
            <person name="Schatz M."/>
            <person name="Pop M."/>
            <person name="Pai G."/>
            <person name="Utterback T."/>
            <person name="Rogers Y.-H."/>
            <person name="Kravitz S."/>
            <person name="Fraser C.M."/>
        </authorList>
    </citation>
    <scope>NUCLEOTIDE SEQUENCE</scope>
    <source>
        <strain evidence="1">Liverpool</strain>
    </source>
</reference>